<dbReference type="EMBL" id="JAHLOQ010000031">
    <property type="protein sequence ID" value="MBU5336896.1"/>
    <property type="molecule type" value="Genomic_DNA"/>
</dbReference>
<protein>
    <submittedName>
        <fullName evidence="5">Radical SAM protein</fullName>
    </submittedName>
</protein>
<dbReference type="RefSeq" id="WP_216570836.1">
    <property type="nucleotide sequence ID" value="NZ_JAHLOQ010000031.1"/>
</dbReference>
<keyword evidence="3" id="KW-0456">Lyase</keyword>
<dbReference type="SFLD" id="SFLDG01386">
    <property type="entry name" value="main_SPASM_domain-containing"/>
    <property type="match status" value="1"/>
</dbReference>
<keyword evidence="1" id="KW-0411">Iron-sulfur</keyword>
<evidence type="ECO:0000256" key="3">
    <source>
        <dbReference type="ARBA" id="ARBA00023239"/>
    </source>
</evidence>
<evidence type="ECO:0000313" key="6">
    <source>
        <dbReference type="Proteomes" id="UP001196301"/>
    </source>
</evidence>
<keyword evidence="1" id="KW-0004">4Fe-4S</keyword>
<comment type="caution">
    <text evidence="5">The sequence shown here is derived from an EMBL/GenBank/DDBJ whole genome shotgun (WGS) entry which is preliminary data.</text>
</comment>
<dbReference type="Pfam" id="PF04055">
    <property type="entry name" value="Radical_SAM"/>
    <property type="match status" value="1"/>
</dbReference>
<name>A0ABS6DYG7_9FIRM</name>
<keyword evidence="1" id="KW-0479">Metal-binding</keyword>
<gene>
    <name evidence="5" type="ORF">KQI20_10635</name>
</gene>
<dbReference type="InterPro" id="IPR050105">
    <property type="entry name" value="MoCo_biosynth_MoaA/MoaC"/>
</dbReference>
<sequence length="315" mass="36488">MKDGFNRDIDYLKISLTNICDLKCTYCMPQDSESSYNNINKFLSLEDYKFIIKSMSELGIKKIEFTGGEPLLNPNLEHLIYYAKNYCNIEEVIVTTNGIKFAEKAINLKNAGLDKVNISINSLKEYKYESLTRGGNLGLVLKSFNTALRLNIDTNIDTLIINNFNDDEINDFIQLANNFPITLRFFELMYVGKLESLFNEGYINVVDLIDNMEGMTKINSDDKLVRHYYKKPGSKGKIGIISRFNDSNCWNCDKISLSYDGKIRLCTYENKEYDILNFINKPLTFSEVMKEIITYKPKDFNEIKNNITYRNLNEL</sequence>
<evidence type="ECO:0000259" key="4">
    <source>
        <dbReference type="PROSITE" id="PS51918"/>
    </source>
</evidence>
<dbReference type="PANTHER" id="PTHR22960:SF0">
    <property type="entry name" value="MOLYBDENUM COFACTOR BIOSYNTHESIS PROTEIN 1"/>
    <property type="match status" value="1"/>
</dbReference>
<dbReference type="InterPro" id="IPR010505">
    <property type="entry name" value="MoaA_twitch"/>
</dbReference>
<evidence type="ECO:0000256" key="2">
    <source>
        <dbReference type="ARBA" id="ARBA00023150"/>
    </source>
</evidence>
<reference evidence="5 6" key="1">
    <citation type="submission" date="2021-06" db="EMBL/GenBank/DDBJ databases">
        <authorList>
            <person name="Sun Q."/>
            <person name="Li D."/>
        </authorList>
    </citation>
    <scope>NUCLEOTIDE SEQUENCE [LARGE SCALE GENOMIC DNA]</scope>
    <source>
        <strain evidence="5 6">N19</strain>
    </source>
</reference>
<evidence type="ECO:0000256" key="1">
    <source>
        <dbReference type="ARBA" id="ARBA00022485"/>
    </source>
</evidence>
<dbReference type="Pfam" id="PF06463">
    <property type="entry name" value="Mob_synth_C"/>
    <property type="match status" value="1"/>
</dbReference>
<dbReference type="InterPro" id="IPR006638">
    <property type="entry name" value="Elp3/MiaA/NifB-like_rSAM"/>
</dbReference>
<dbReference type="Proteomes" id="UP001196301">
    <property type="component" value="Unassembled WGS sequence"/>
</dbReference>
<keyword evidence="6" id="KW-1185">Reference proteome</keyword>
<dbReference type="PROSITE" id="PS51918">
    <property type="entry name" value="RADICAL_SAM"/>
    <property type="match status" value="1"/>
</dbReference>
<dbReference type="InterPro" id="IPR007197">
    <property type="entry name" value="rSAM"/>
</dbReference>
<dbReference type="CDD" id="cd01335">
    <property type="entry name" value="Radical_SAM"/>
    <property type="match status" value="1"/>
</dbReference>
<organism evidence="5 6">
    <name type="scientific">Intestinibacter bartlettii</name>
    <dbReference type="NCBI Taxonomy" id="261299"/>
    <lineage>
        <taxon>Bacteria</taxon>
        <taxon>Bacillati</taxon>
        <taxon>Bacillota</taxon>
        <taxon>Clostridia</taxon>
        <taxon>Peptostreptococcales</taxon>
        <taxon>Peptostreptococcaceae</taxon>
        <taxon>Intestinibacter</taxon>
    </lineage>
</organism>
<keyword evidence="1" id="KW-0408">Iron</keyword>
<feature type="domain" description="Radical SAM core" evidence="4">
    <location>
        <begin position="4"/>
        <end position="234"/>
    </location>
</feature>
<dbReference type="SMART" id="SM00729">
    <property type="entry name" value="Elp3"/>
    <property type="match status" value="1"/>
</dbReference>
<dbReference type="SFLD" id="SFLDS00029">
    <property type="entry name" value="Radical_SAM"/>
    <property type="match status" value="1"/>
</dbReference>
<dbReference type="SFLD" id="SFLDG01067">
    <property type="entry name" value="SPASM/twitch_domain_containing"/>
    <property type="match status" value="1"/>
</dbReference>
<accession>A0ABS6DYG7</accession>
<keyword evidence="2" id="KW-0501">Molybdenum cofactor biosynthesis</keyword>
<dbReference type="InterPro" id="IPR040064">
    <property type="entry name" value="MoaA-like"/>
</dbReference>
<proteinExistence type="predicted"/>
<evidence type="ECO:0000313" key="5">
    <source>
        <dbReference type="EMBL" id="MBU5336896.1"/>
    </source>
</evidence>
<dbReference type="PANTHER" id="PTHR22960">
    <property type="entry name" value="MOLYBDOPTERIN COFACTOR SYNTHESIS PROTEIN A"/>
    <property type="match status" value="1"/>
</dbReference>
<dbReference type="SFLD" id="SFLDG01383">
    <property type="entry name" value="cyclic_pyranopterin_phosphate"/>
    <property type="match status" value="1"/>
</dbReference>